<evidence type="ECO:0000313" key="7">
    <source>
        <dbReference type="Proteomes" id="UP001597116"/>
    </source>
</evidence>
<dbReference type="InterPro" id="IPR003599">
    <property type="entry name" value="Ig_sub"/>
</dbReference>
<dbReference type="Proteomes" id="UP001597116">
    <property type="component" value="Unassembled WGS sequence"/>
</dbReference>
<evidence type="ECO:0000259" key="4">
    <source>
        <dbReference type="PROSITE" id="PS50835"/>
    </source>
</evidence>
<dbReference type="NCBIfam" id="NF041518">
    <property type="entry name" value="choice_anch_Q"/>
    <property type="match status" value="1"/>
</dbReference>
<dbReference type="SUPFAM" id="SSF49384">
    <property type="entry name" value="Carbohydrate-binding domain"/>
    <property type="match status" value="2"/>
</dbReference>
<gene>
    <name evidence="6" type="ORF">ACFQ4C_08535</name>
</gene>
<dbReference type="SMART" id="SM01067">
    <property type="entry name" value="CBM_3"/>
    <property type="match status" value="2"/>
</dbReference>
<dbReference type="Pfam" id="PF00942">
    <property type="entry name" value="CBM_3"/>
    <property type="match status" value="2"/>
</dbReference>
<evidence type="ECO:0000313" key="6">
    <source>
        <dbReference type="EMBL" id="MFD1141152.1"/>
    </source>
</evidence>
<dbReference type="SUPFAM" id="SSF48726">
    <property type="entry name" value="Immunoglobulin"/>
    <property type="match status" value="2"/>
</dbReference>
<feature type="region of interest" description="Disordered" evidence="3">
    <location>
        <begin position="137"/>
        <end position="161"/>
    </location>
</feature>
<dbReference type="Gene3D" id="2.60.40.10">
    <property type="entry name" value="Immunoglobulins"/>
    <property type="match status" value="3"/>
</dbReference>
<feature type="domain" description="Ig-like" evidence="4">
    <location>
        <begin position="407"/>
        <end position="485"/>
    </location>
</feature>
<evidence type="ECO:0000259" key="5">
    <source>
        <dbReference type="PROSITE" id="PS51172"/>
    </source>
</evidence>
<sequence length="1218" mass="128747">MKLFLLKGNPLTTKTLAARASGWLLVARSHLEHNFLLWLVICLLPPFLSFTATAQTIRYVKVGGTGNGSSWETASGNLQAMIEAATGTTQIWVAKGTYTPTAFPRGCTTCGTDVRNYAFLLKNNVKLYGGFAGTETSLDSRNSEANPTILSGNTGSPDTKEDNSYHVIVSIRSSTAGIDGFTITDGNAVGNGSITVAGDIINQGMGGGMYAYNSGNYTITNCKFIANTSKSSAGMYSLDSSPQLVNCLFFRNNATQGFGGALGLTGAYSELRPLITNCTFVANFALFGGGGVITANLKPVFYNSIFWNNASSSGSDQIYVNGGSPGFAYCAIQGGYSGAGGFTILDVDPVFVDAANGNLRLQSRSPILNEGFNSATSATTDLAGNPRKFGQIDLGAYEYQGQPCTPPAIRTQPQSQAVCEGTTVQLTVEATGTNLTYNWMKEGSETQTHTASLSLNNVDTSDAGRYTVTIVGDCGTITSHRATLTVNSAPRLTSQPKAMTTCPGEAVSFNVTATGENLSYQWQKNGETISGAISSTFEIGTVTQEDAALYSVVVRNDCGNVTSEKVTLTLPAQPVINPPVLQPVASDMAQCGATVAFIATVNGASGANLRYRIGETPITSPHFFPVGTTTVTVVATSTCGTATETFPVIVEDKTPPVVAAAPVTLSLNASGQATLDLTSLSHQIRDNCRIASVTASKTVFQCSDRGENTVQLTVKDEAGNVTEQNVVVTVRDAIQPTVLTKNSTITVPPTGSVQLTAADVDGGSFDNCGISSRAVDKTTFGPSDVGTQTVTLTVTDQSGNSATATATVTILAPPTRMSVLHQNADLHQPGNNTIKPYLQLVNEGNTVVPYGDITVRYWLTVENFSPLTNLSVYWAQLGTNKVKMKYVELPQPRQGALGYIEYSFEASAGSLAPGASSGPIQNGIGKQDWTAFNEADDYSYANAGNYTKNPKITVYRNGVLVGGVEPVEVASLQSLKVSSESRSSPTTNSISTYIQLRNEGNVAVNYPDLHVRYYFTAEGGQPLNFYLDYAGLGSSKIKGTLHKLAQPVAGADSYLELSFTGLDKLYPLTSTGNIQYRIAKSDWSSFNQTNDHSYLASGPMAANPRMVVYLGSTKVYGTEPAGANARLNAEDATDFTVTVLGNPVRGLQVDVEITGAAGQPLHLLLTDVQGRVVAQKQVAGQELTGRYQLPLVSQAPGILMLRVSTANRLKILKLVKAE</sequence>
<keyword evidence="2" id="KW-1015">Disulfide bond</keyword>
<feature type="domain" description="CBM3" evidence="5">
    <location>
        <begin position="970"/>
        <end position="1121"/>
    </location>
</feature>
<feature type="domain" description="CBM3" evidence="5">
    <location>
        <begin position="814"/>
        <end position="967"/>
    </location>
</feature>
<dbReference type="RefSeq" id="WP_379884198.1">
    <property type="nucleotide sequence ID" value="NZ_JBHTLP010000007.1"/>
</dbReference>
<dbReference type="PANTHER" id="PTHR44170">
    <property type="entry name" value="PROTEIN SIDEKICK"/>
    <property type="match status" value="1"/>
</dbReference>
<proteinExistence type="predicted"/>
<comment type="caution">
    <text evidence="6">The sequence shown here is derived from an EMBL/GenBank/DDBJ whole genome shotgun (WGS) entry which is preliminary data.</text>
</comment>
<dbReference type="Gene3D" id="2.60.40.710">
    <property type="entry name" value="Endoglucanase-like"/>
    <property type="match status" value="2"/>
</dbReference>
<reference evidence="7" key="1">
    <citation type="journal article" date="2019" name="Int. J. Syst. Evol. Microbiol.">
        <title>The Global Catalogue of Microorganisms (GCM) 10K type strain sequencing project: providing services to taxonomists for standard genome sequencing and annotation.</title>
        <authorList>
            <consortium name="The Broad Institute Genomics Platform"/>
            <consortium name="The Broad Institute Genome Sequencing Center for Infectious Disease"/>
            <person name="Wu L."/>
            <person name="Ma J."/>
        </authorList>
    </citation>
    <scope>NUCLEOTIDE SEQUENCE [LARGE SCALE GENOMIC DNA]</scope>
    <source>
        <strain evidence="7">CCUG 55608</strain>
    </source>
</reference>
<dbReference type="SMART" id="SM00409">
    <property type="entry name" value="IG"/>
    <property type="match status" value="2"/>
</dbReference>
<dbReference type="PROSITE" id="PS51172">
    <property type="entry name" value="CBM3"/>
    <property type="match status" value="2"/>
</dbReference>
<dbReference type="PROSITE" id="PS50835">
    <property type="entry name" value="IG_LIKE"/>
    <property type="match status" value="2"/>
</dbReference>
<dbReference type="EMBL" id="JBHTLP010000007">
    <property type="protein sequence ID" value="MFD1141152.1"/>
    <property type="molecule type" value="Genomic_DNA"/>
</dbReference>
<dbReference type="CDD" id="cd00146">
    <property type="entry name" value="PKD"/>
    <property type="match status" value="1"/>
</dbReference>
<accession>A0ABW3Q2M5</accession>
<dbReference type="InterPro" id="IPR036179">
    <property type="entry name" value="Ig-like_dom_sf"/>
</dbReference>
<dbReference type="InterPro" id="IPR001956">
    <property type="entry name" value="CBM3"/>
</dbReference>
<dbReference type="PANTHER" id="PTHR44170:SF6">
    <property type="entry name" value="CONTACTIN"/>
    <property type="match status" value="1"/>
</dbReference>
<feature type="compositionally biased region" description="Polar residues" evidence="3">
    <location>
        <begin position="137"/>
        <end position="157"/>
    </location>
</feature>
<keyword evidence="7" id="KW-1185">Reference proteome</keyword>
<evidence type="ECO:0000256" key="1">
    <source>
        <dbReference type="ARBA" id="ARBA00022737"/>
    </source>
</evidence>
<dbReference type="InterPro" id="IPR059226">
    <property type="entry name" value="Choice_anch_Q_dom"/>
</dbReference>
<dbReference type="InterPro" id="IPR011050">
    <property type="entry name" value="Pectin_lyase_fold/virulence"/>
</dbReference>
<dbReference type="Pfam" id="PF13927">
    <property type="entry name" value="Ig_3"/>
    <property type="match status" value="2"/>
</dbReference>
<feature type="domain" description="Ig-like" evidence="4">
    <location>
        <begin position="490"/>
        <end position="569"/>
    </location>
</feature>
<dbReference type="InterPro" id="IPR036966">
    <property type="entry name" value="CBM3_sf"/>
</dbReference>
<dbReference type="InterPro" id="IPR008965">
    <property type="entry name" value="CBM2/CBM3_carb-bd_dom_sf"/>
</dbReference>
<evidence type="ECO:0000256" key="3">
    <source>
        <dbReference type="SAM" id="MobiDB-lite"/>
    </source>
</evidence>
<keyword evidence="1" id="KW-0677">Repeat</keyword>
<evidence type="ECO:0000256" key="2">
    <source>
        <dbReference type="ARBA" id="ARBA00023157"/>
    </source>
</evidence>
<organism evidence="6 7">
    <name type="scientific">Larkinella insperata</name>
    <dbReference type="NCBI Taxonomy" id="332158"/>
    <lineage>
        <taxon>Bacteria</taxon>
        <taxon>Pseudomonadati</taxon>
        <taxon>Bacteroidota</taxon>
        <taxon>Cytophagia</taxon>
        <taxon>Cytophagales</taxon>
        <taxon>Spirosomataceae</taxon>
        <taxon>Larkinella</taxon>
    </lineage>
</organism>
<dbReference type="SUPFAM" id="SSF51126">
    <property type="entry name" value="Pectin lyase-like"/>
    <property type="match status" value="1"/>
</dbReference>
<dbReference type="InterPro" id="IPR007110">
    <property type="entry name" value="Ig-like_dom"/>
</dbReference>
<dbReference type="InterPro" id="IPR013783">
    <property type="entry name" value="Ig-like_fold"/>
</dbReference>
<protein>
    <submittedName>
        <fullName evidence="6">Cellulose binding domain-containing protein</fullName>
    </submittedName>
</protein>
<name>A0ABW3Q2M5_9BACT</name>